<feature type="domain" description="Cas12f1-like TNB" evidence="4">
    <location>
        <begin position="343"/>
        <end position="407"/>
    </location>
</feature>
<evidence type="ECO:0000256" key="1">
    <source>
        <dbReference type="ARBA" id="ARBA00023125"/>
    </source>
</evidence>
<dbReference type="STRING" id="387631.Asulf_00159"/>
<organism evidence="5 6">
    <name type="scientific">Archaeoglobus sulfaticallidus PM70-1</name>
    <dbReference type="NCBI Taxonomy" id="387631"/>
    <lineage>
        <taxon>Archaea</taxon>
        <taxon>Methanobacteriati</taxon>
        <taxon>Methanobacteriota</taxon>
        <taxon>Archaeoglobi</taxon>
        <taxon>Archaeoglobales</taxon>
        <taxon>Archaeoglobaceae</taxon>
        <taxon>Archaeoglobus</taxon>
    </lineage>
</organism>
<feature type="coiled-coil region" evidence="2">
    <location>
        <begin position="85"/>
        <end position="131"/>
    </location>
</feature>
<dbReference type="OrthoDB" id="33505at2157"/>
<protein>
    <submittedName>
        <fullName evidence="5">Transposase, IS605 OrfB family, central region</fullName>
    </submittedName>
</protein>
<dbReference type="GeneID" id="15391805"/>
<evidence type="ECO:0000259" key="4">
    <source>
        <dbReference type="Pfam" id="PF07282"/>
    </source>
</evidence>
<reference evidence="5 6" key="1">
    <citation type="journal article" date="2013" name="Genome Announc.">
        <title>Complete Genome Sequence of the Thermophilic and Facultatively Chemolithoautotrophic Sulfate Reducer Archaeoglobus sulfaticallidus Strain PM70-1T.</title>
        <authorList>
            <person name="Stokke R."/>
            <person name="Hocking W.P."/>
            <person name="Steinsbu B.O."/>
            <person name="Steen I.H."/>
        </authorList>
    </citation>
    <scope>NUCLEOTIDE SEQUENCE [LARGE SCALE GENOMIC DNA]</scope>
    <source>
        <strain evidence="5">PM70-1</strain>
    </source>
</reference>
<dbReference type="HOGENOM" id="CLU_629481_0_0_2"/>
<keyword evidence="2" id="KW-0175">Coiled coil</keyword>
<dbReference type="NCBIfam" id="NF040570">
    <property type="entry name" value="guided_TnpB"/>
    <property type="match status" value="1"/>
</dbReference>
<gene>
    <name evidence="5" type="ORF">Asulf_00159</name>
</gene>
<evidence type="ECO:0000313" key="5">
    <source>
        <dbReference type="EMBL" id="AGK60194.1"/>
    </source>
</evidence>
<dbReference type="KEGG" id="ast:Asulf_00159"/>
<accession>N0B9A5</accession>
<evidence type="ECO:0000313" key="6">
    <source>
        <dbReference type="Proteomes" id="UP000013307"/>
    </source>
</evidence>
<dbReference type="Proteomes" id="UP000013307">
    <property type="component" value="Chromosome"/>
</dbReference>
<dbReference type="EMBL" id="CP005290">
    <property type="protein sequence ID" value="AGK60194.1"/>
    <property type="molecule type" value="Genomic_DNA"/>
</dbReference>
<sequence length="461" mass="54069">MTVTTTIQKTVKLPVSHEITKRKLDRIERLSARLTYAISLYLDIVIEKGITTRKEANAYQKTIAERTGLTSAFIQCARDRALEMYRSYKRLHEKWKKRVEELKKSLERARAKENKNGIRKLERKLKRMMDREPSPPSVNRKQPIFFDRRIGEIVFSTCKKFRVWAKISTLRRHETIYIPLLTYPYANRHLKWKIKGFKLIYNYNLRRWEVHVTIEKEVEVHVKGYAGIDLGMKRLAYVKQVSEGENRVLSIPKEDHHHFFRRMHELNNRIARLQRLKKIKVLKKLKNKRRNIARDFRRKLAKDVASHITNTIVFVGYPKNIRDEYYRGNGNKLARKRLNRWAFKEFGDILILKLKENENHAIFVGEVYSTKTCCVCGSTNTIVEDRSFYCKNCDTKLDRDENASTNILLKGLKKTGLDEAMLRAGAAVTQPLSVDDGGEELPEHTTSLQRATPVVKGRPPF</sequence>
<evidence type="ECO:0000256" key="2">
    <source>
        <dbReference type="SAM" id="Coils"/>
    </source>
</evidence>
<proteinExistence type="predicted"/>
<keyword evidence="1" id="KW-0238">DNA-binding</keyword>
<evidence type="ECO:0000256" key="3">
    <source>
        <dbReference type="SAM" id="MobiDB-lite"/>
    </source>
</evidence>
<keyword evidence="6" id="KW-1185">Reference proteome</keyword>
<dbReference type="GO" id="GO:0003677">
    <property type="term" value="F:DNA binding"/>
    <property type="evidence" value="ECO:0007669"/>
    <property type="project" value="UniProtKB-KW"/>
</dbReference>
<dbReference type="eggNOG" id="arCOG00679">
    <property type="taxonomic scope" value="Archaea"/>
</dbReference>
<dbReference type="InterPro" id="IPR010095">
    <property type="entry name" value="Cas12f1-like_TNB"/>
</dbReference>
<dbReference type="AlphaFoldDB" id="N0B9A5"/>
<dbReference type="RefSeq" id="WP_015589793.1">
    <property type="nucleotide sequence ID" value="NC_021169.1"/>
</dbReference>
<dbReference type="Pfam" id="PF07282">
    <property type="entry name" value="Cas12f1-like_TNB"/>
    <property type="match status" value="1"/>
</dbReference>
<name>N0B9A5_9EURY</name>
<feature type="region of interest" description="Disordered" evidence="3">
    <location>
        <begin position="433"/>
        <end position="461"/>
    </location>
</feature>